<accession>A0A1G8LJL7</accession>
<keyword evidence="3" id="KW-1185">Reference proteome</keyword>
<feature type="signal peptide" evidence="1">
    <location>
        <begin position="1"/>
        <end position="19"/>
    </location>
</feature>
<dbReference type="EMBL" id="FNCG01000023">
    <property type="protein sequence ID" value="SDI55866.1"/>
    <property type="molecule type" value="Genomic_DNA"/>
</dbReference>
<keyword evidence="1" id="KW-0732">Signal</keyword>
<evidence type="ECO:0000256" key="1">
    <source>
        <dbReference type="SAM" id="SignalP"/>
    </source>
</evidence>
<evidence type="ECO:0000313" key="2">
    <source>
        <dbReference type="EMBL" id="SDI55866.1"/>
    </source>
</evidence>
<name>A0A1G8LJL7_9SPHI</name>
<dbReference type="STRING" id="551996.SAMN05192573_12357"/>
<proteinExistence type="predicted"/>
<dbReference type="Proteomes" id="UP000199705">
    <property type="component" value="Unassembled WGS sequence"/>
</dbReference>
<sequence length="50" mass="5211">MKKFILIATVALSAGALSSATNKNDNKTKMVIAPVNSLTTGFKRDLGSAD</sequence>
<dbReference type="AlphaFoldDB" id="A0A1G8LJL7"/>
<gene>
    <name evidence="2" type="ORF">SAMN05192573_12357</name>
</gene>
<protein>
    <submittedName>
        <fullName evidence="2">Uncharacterized protein</fullName>
    </submittedName>
</protein>
<reference evidence="3" key="1">
    <citation type="submission" date="2016-10" db="EMBL/GenBank/DDBJ databases">
        <authorList>
            <person name="Varghese N."/>
            <person name="Submissions S."/>
        </authorList>
    </citation>
    <scope>NUCLEOTIDE SEQUENCE [LARGE SCALE GENOMIC DNA]</scope>
    <source>
        <strain evidence="3">Gh-67</strain>
    </source>
</reference>
<dbReference type="RefSeq" id="WP_176844580.1">
    <property type="nucleotide sequence ID" value="NZ_FNCG01000023.1"/>
</dbReference>
<evidence type="ECO:0000313" key="3">
    <source>
        <dbReference type="Proteomes" id="UP000199705"/>
    </source>
</evidence>
<organism evidence="2 3">
    <name type="scientific">Mucilaginibacter gossypii</name>
    <dbReference type="NCBI Taxonomy" id="551996"/>
    <lineage>
        <taxon>Bacteria</taxon>
        <taxon>Pseudomonadati</taxon>
        <taxon>Bacteroidota</taxon>
        <taxon>Sphingobacteriia</taxon>
        <taxon>Sphingobacteriales</taxon>
        <taxon>Sphingobacteriaceae</taxon>
        <taxon>Mucilaginibacter</taxon>
    </lineage>
</organism>
<feature type="chain" id="PRO_5011603411" evidence="1">
    <location>
        <begin position="20"/>
        <end position="50"/>
    </location>
</feature>